<dbReference type="GO" id="GO:0005840">
    <property type="term" value="C:ribosome"/>
    <property type="evidence" value="ECO:0007669"/>
    <property type="project" value="UniProtKB-KW"/>
</dbReference>
<dbReference type="Gene3D" id="2.30.30.770">
    <property type="match status" value="1"/>
</dbReference>
<protein>
    <submittedName>
        <fullName evidence="8">Platelet-activating factor acetylhydrolase IB subunit alpha</fullName>
    </submittedName>
</protein>
<comment type="subcellular location">
    <subcellularLocation>
        <location evidence="1">Plastid</location>
        <location evidence="1">Chloroplast</location>
    </subcellularLocation>
</comment>
<dbReference type="SUPFAM" id="SSF50104">
    <property type="entry name" value="Translation proteins SH3-like domain"/>
    <property type="match status" value="1"/>
</dbReference>
<comment type="similarity">
    <text evidence="2">Belongs to the eukaryotic ribosomal protein eL27 family.</text>
</comment>
<evidence type="ECO:0000256" key="5">
    <source>
        <dbReference type="ARBA" id="ARBA00022980"/>
    </source>
</evidence>
<dbReference type="EMBL" id="LNFP01000147">
    <property type="protein sequence ID" value="KUF96668.1"/>
    <property type="molecule type" value="Genomic_DNA"/>
</dbReference>
<evidence type="ECO:0000313" key="9">
    <source>
        <dbReference type="Proteomes" id="UP000054636"/>
    </source>
</evidence>
<dbReference type="CDD" id="cd06090">
    <property type="entry name" value="KOW_RPL27"/>
    <property type="match status" value="1"/>
</dbReference>
<evidence type="ECO:0000313" key="8">
    <source>
        <dbReference type="EMBL" id="KUF96668.1"/>
    </source>
</evidence>
<dbReference type="Proteomes" id="UP000054636">
    <property type="component" value="Unassembled WGS sequence"/>
</dbReference>
<comment type="caution">
    <text evidence="8">The sequence shown here is derived from an EMBL/GenBank/DDBJ whole genome shotgun (WGS) entry which is preliminary data.</text>
</comment>
<dbReference type="InterPro" id="IPR001141">
    <property type="entry name" value="Ribosomal_eL27"/>
</dbReference>
<sequence>MQRASGRRRQEQQQKAGNSKQETDADLLLCSVKNGKVVVLLNGRFAGRKAIVVKTFDEGKGDRKFGHAIVAGIDRYPRKVTRAMGKNKLKKRSKVKPFVKYVNYNHIMPTRYVADIDLKKVLDDEVLANPESRIESRKTIKKVFEERYLNQAACKSEKKAAGVSFFFKKLRF</sequence>
<dbReference type="AlphaFoldDB" id="A0A0W8DKH9"/>
<keyword evidence="5" id="KW-0689">Ribosomal protein</keyword>
<gene>
    <name evidence="8" type="ORF">AM588_10006280</name>
</gene>
<dbReference type="PANTHER" id="PTHR10497">
    <property type="entry name" value="60S RIBOSOMAL PROTEIN L27"/>
    <property type="match status" value="1"/>
</dbReference>
<proteinExistence type="inferred from homology"/>
<dbReference type="InterPro" id="IPR038655">
    <property type="entry name" value="Ribosomal_eL27_sf"/>
</dbReference>
<keyword evidence="3" id="KW-0150">Chloroplast</keyword>
<feature type="region of interest" description="Disordered" evidence="7">
    <location>
        <begin position="1"/>
        <end position="21"/>
    </location>
</feature>
<dbReference type="GO" id="GO:1990904">
    <property type="term" value="C:ribonucleoprotein complex"/>
    <property type="evidence" value="ECO:0007669"/>
    <property type="project" value="UniProtKB-KW"/>
</dbReference>
<keyword evidence="4" id="KW-0934">Plastid</keyword>
<evidence type="ECO:0000256" key="2">
    <source>
        <dbReference type="ARBA" id="ARBA00009124"/>
    </source>
</evidence>
<dbReference type="InterPro" id="IPR041991">
    <property type="entry name" value="Ribosomal_eL27_KOW"/>
</dbReference>
<organism evidence="8 9">
    <name type="scientific">Phytophthora nicotianae</name>
    <name type="common">Potato buckeye rot agent</name>
    <name type="synonym">Phytophthora parasitica</name>
    <dbReference type="NCBI Taxonomy" id="4792"/>
    <lineage>
        <taxon>Eukaryota</taxon>
        <taxon>Sar</taxon>
        <taxon>Stramenopiles</taxon>
        <taxon>Oomycota</taxon>
        <taxon>Peronosporomycetes</taxon>
        <taxon>Peronosporales</taxon>
        <taxon>Peronosporaceae</taxon>
        <taxon>Phytophthora</taxon>
    </lineage>
</organism>
<accession>A0A0W8DKH9</accession>
<evidence type="ECO:0000256" key="7">
    <source>
        <dbReference type="SAM" id="MobiDB-lite"/>
    </source>
</evidence>
<evidence type="ECO:0000256" key="1">
    <source>
        <dbReference type="ARBA" id="ARBA00004229"/>
    </source>
</evidence>
<keyword evidence="6" id="KW-0687">Ribonucleoprotein</keyword>
<dbReference type="Pfam" id="PF01777">
    <property type="entry name" value="Ribosomal_L27e"/>
    <property type="match status" value="1"/>
</dbReference>
<dbReference type="InterPro" id="IPR008991">
    <property type="entry name" value="Translation_prot_SH3-like_sf"/>
</dbReference>
<name>A0A0W8DKH9_PHYNI</name>
<reference evidence="8 9" key="1">
    <citation type="submission" date="2015-11" db="EMBL/GenBank/DDBJ databases">
        <title>Genomes and virulence difference between two physiological races of Phytophthora nicotianae.</title>
        <authorList>
            <person name="Liu H."/>
            <person name="Ma X."/>
            <person name="Yu H."/>
            <person name="Fang D."/>
            <person name="Li Y."/>
            <person name="Wang X."/>
            <person name="Wang W."/>
            <person name="Dong Y."/>
            <person name="Xiao B."/>
        </authorList>
    </citation>
    <scope>NUCLEOTIDE SEQUENCE [LARGE SCALE GENOMIC DNA]</scope>
    <source>
        <strain evidence="9">race 1</strain>
    </source>
</reference>
<dbReference type="GO" id="GO:0009507">
    <property type="term" value="C:chloroplast"/>
    <property type="evidence" value="ECO:0007669"/>
    <property type="project" value="UniProtKB-SubCell"/>
</dbReference>
<dbReference type="FunFam" id="2.30.30.770:FF:000004">
    <property type="entry name" value="60S ribosomal protein L27"/>
    <property type="match status" value="1"/>
</dbReference>
<dbReference type="GO" id="GO:0006412">
    <property type="term" value="P:translation"/>
    <property type="evidence" value="ECO:0007669"/>
    <property type="project" value="InterPro"/>
</dbReference>
<evidence type="ECO:0000256" key="4">
    <source>
        <dbReference type="ARBA" id="ARBA00022640"/>
    </source>
</evidence>
<evidence type="ECO:0000256" key="6">
    <source>
        <dbReference type="ARBA" id="ARBA00023274"/>
    </source>
</evidence>
<evidence type="ECO:0000256" key="3">
    <source>
        <dbReference type="ARBA" id="ARBA00022528"/>
    </source>
</evidence>
<dbReference type="GO" id="GO:0003735">
    <property type="term" value="F:structural constituent of ribosome"/>
    <property type="evidence" value="ECO:0007669"/>
    <property type="project" value="InterPro"/>
</dbReference>